<dbReference type="AlphaFoldDB" id="A0A7S4IEM4"/>
<evidence type="ECO:0000256" key="1">
    <source>
        <dbReference type="SAM" id="MobiDB-lite"/>
    </source>
</evidence>
<name>A0A7S4IEM4_9EUKA</name>
<accession>A0A7S4IEM4</accession>
<protein>
    <submittedName>
        <fullName evidence="2">Uncharacterized protein</fullName>
    </submittedName>
</protein>
<organism evidence="2">
    <name type="scientific">Prymnesium polylepis</name>
    <dbReference type="NCBI Taxonomy" id="72548"/>
    <lineage>
        <taxon>Eukaryota</taxon>
        <taxon>Haptista</taxon>
        <taxon>Haptophyta</taxon>
        <taxon>Prymnesiophyceae</taxon>
        <taxon>Prymnesiales</taxon>
        <taxon>Prymnesiaceae</taxon>
        <taxon>Prymnesium</taxon>
    </lineage>
</organism>
<reference evidence="2" key="1">
    <citation type="submission" date="2021-01" db="EMBL/GenBank/DDBJ databases">
        <authorList>
            <person name="Corre E."/>
            <person name="Pelletier E."/>
            <person name="Niang G."/>
            <person name="Scheremetjew M."/>
            <person name="Finn R."/>
            <person name="Kale V."/>
            <person name="Holt S."/>
            <person name="Cochrane G."/>
            <person name="Meng A."/>
            <person name="Brown T."/>
            <person name="Cohen L."/>
        </authorList>
    </citation>
    <scope>NUCLEOTIDE SEQUENCE</scope>
    <source>
        <strain evidence="2">UIO037</strain>
    </source>
</reference>
<sequence>MGRATVYIDQRAVLNGSVDVVSALERIPRHQITMMQQIIAEHAHCMHYSEPPVWRHVESALIKSMKSFRTRKDQRPRTPGNHPASREVDDEHTGLEWMLSDRSMLNSADDAFDIMLKASWRLSQEGQASVGGVAVGRGEEPLCQRVQRVSVPGSDP</sequence>
<gene>
    <name evidence="2" type="ORF">CPOL0286_LOCUS10352</name>
</gene>
<proteinExistence type="predicted"/>
<dbReference type="EMBL" id="HBKO01022901">
    <property type="protein sequence ID" value="CAE2227057.1"/>
    <property type="molecule type" value="Transcribed_RNA"/>
</dbReference>
<feature type="region of interest" description="Disordered" evidence="1">
    <location>
        <begin position="67"/>
        <end position="92"/>
    </location>
</feature>
<evidence type="ECO:0000313" key="2">
    <source>
        <dbReference type="EMBL" id="CAE2227057.1"/>
    </source>
</evidence>